<gene>
    <name evidence="1" type="ORF">WCN91_09730</name>
</gene>
<dbReference type="EMBL" id="JBCGCU010000009">
    <property type="protein sequence ID" value="MEM0515684.1"/>
    <property type="molecule type" value="Genomic_DNA"/>
</dbReference>
<protein>
    <submittedName>
        <fullName evidence="1">Uncharacterized protein</fullName>
    </submittedName>
</protein>
<keyword evidence="2" id="KW-1185">Reference proteome</keyword>
<sequence>MTRYSEKDYWGDTQFIKWDKSIFTEIDAPISDIRALCEMGLPEWAAPNINFDNYPCKLDSLKIGEDRDDRDIFIDLVSLKVMAGSDEQLMNTSPFKLRKALQFYAIMVEKAIAIDEDSFVENTVEANLIQKLKEELNGLDPSCLAEGAFWFNEIVRLSNKKLNGKN</sequence>
<dbReference type="Proteomes" id="UP001447008">
    <property type="component" value="Unassembled WGS sequence"/>
</dbReference>
<proteinExistence type="predicted"/>
<name>A0ABU9MWN2_9GAMM</name>
<comment type="caution">
    <text evidence="1">The sequence shown here is derived from an EMBL/GenBank/DDBJ whole genome shotgun (WGS) entry which is preliminary data.</text>
</comment>
<evidence type="ECO:0000313" key="1">
    <source>
        <dbReference type="EMBL" id="MEM0515684.1"/>
    </source>
</evidence>
<organism evidence="1 2">
    <name type="scientific">Pseudoalteromonas qingdaonensis</name>
    <dbReference type="NCBI Taxonomy" id="3131913"/>
    <lineage>
        <taxon>Bacteria</taxon>
        <taxon>Pseudomonadati</taxon>
        <taxon>Pseudomonadota</taxon>
        <taxon>Gammaproteobacteria</taxon>
        <taxon>Alteromonadales</taxon>
        <taxon>Pseudoalteromonadaceae</taxon>
        <taxon>Pseudoalteromonas</taxon>
    </lineage>
</organism>
<reference evidence="1 2" key="1">
    <citation type="submission" date="2024-03" db="EMBL/GenBank/DDBJ databases">
        <title>Pseudoalteromonas qingdaonensis sp. nov., isolated from the intestines of marine benthic organisms.</title>
        <authorList>
            <person name="Lin X."/>
            <person name="Fang S."/>
            <person name="Hu X."/>
        </authorList>
    </citation>
    <scope>NUCLEOTIDE SEQUENCE [LARGE SCALE GENOMIC DNA]</scope>
    <source>
        <strain evidence="1 2">YIC-827</strain>
    </source>
</reference>
<evidence type="ECO:0000313" key="2">
    <source>
        <dbReference type="Proteomes" id="UP001447008"/>
    </source>
</evidence>
<dbReference type="RefSeq" id="WP_342678536.1">
    <property type="nucleotide sequence ID" value="NZ_JBCGCU010000009.1"/>
</dbReference>
<accession>A0ABU9MWN2</accession>